<proteinExistence type="predicted"/>
<evidence type="ECO:0000256" key="8">
    <source>
        <dbReference type="ARBA" id="ARBA00023175"/>
    </source>
</evidence>
<evidence type="ECO:0000256" key="3">
    <source>
        <dbReference type="ARBA" id="ARBA00022490"/>
    </source>
</evidence>
<comment type="caution">
    <text evidence="12">The sequence shown here is derived from an EMBL/GenBank/DDBJ whole genome shotgun (WGS) entry which is preliminary data.</text>
</comment>
<dbReference type="PANTHER" id="PTHR45615">
    <property type="entry name" value="MYOSIN HEAVY CHAIN, NON-MUSCLE"/>
    <property type="match status" value="1"/>
</dbReference>
<evidence type="ECO:0000256" key="1">
    <source>
        <dbReference type="ARBA" id="ARBA00004657"/>
    </source>
</evidence>
<name>A0A6G0IXC3_LARCR</name>
<keyword evidence="6 11" id="KW-0175">Coiled coil</keyword>
<reference evidence="12 13" key="1">
    <citation type="submission" date="2019-07" db="EMBL/GenBank/DDBJ databases">
        <title>Chromosome genome assembly for large yellow croaker.</title>
        <authorList>
            <person name="Xiao S."/>
        </authorList>
    </citation>
    <scope>NUCLEOTIDE SEQUENCE [LARGE SCALE GENOMIC DNA]</scope>
    <source>
        <strain evidence="12">JMULYC20181020</strain>
        <tissue evidence="12">Muscle</tissue>
    </source>
</reference>
<accession>A0A6G0IXC3</accession>
<dbReference type="SUPFAM" id="SSF90257">
    <property type="entry name" value="Myosin rod fragments"/>
    <property type="match status" value="1"/>
</dbReference>
<dbReference type="FunFam" id="1.20.5.370:FF:000002">
    <property type="entry name" value="Myosin heavy chain"/>
    <property type="match status" value="1"/>
</dbReference>
<evidence type="ECO:0000313" key="13">
    <source>
        <dbReference type="Proteomes" id="UP000424527"/>
    </source>
</evidence>
<dbReference type="Proteomes" id="UP000424527">
    <property type="component" value="Unassembled WGS sequence"/>
</dbReference>
<evidence type="ECO:0000256" key="7">
    <source>
        <dbReference type="ARBA" id="ARBA00023123"/>
    </source>
</evidence>
<dbReference type="GO" id="GO:0016460">
    <property type="term" value="C:myosin II complex"/>
    <property type="evidence" value="ECO:0007669"/>
    <property type="project" value="TreeGrafter"/>
</dbReference>
<gene>
    <name evidence="12" type="ORF">D5F01_LYC04722</name>
</gene>
<evidence type="ECO:0000256" key="4">
    <source>
        <dbReference type="ARBA" id="ARBA00022741"/>
    </source>
</evidence>
<keyword evidence="2" id="KW-0787">Thick filament</keyword>
<feature type="coiled-coil region" evidence="11">
    <location>
        <begin position="83"/>
        <end position="268"/>
    </location>
</feature>
<keyword evidence="7" id="KW-0518">Myosin</keyword>
<organism evidence="12 13">
    <name type="scientific">Larimichthys crocea</name>
    <name type="common">Large yellow croaker</name>
    <name type="synonym">Pseudosciaena crocea</name>
    <dbReference type="NCBI Taxonomy" id="215358"/>
    <lineage>
        <taxon>Eukaryota</taxon>
        <taxon>Metazoa</taxon>
        <taxon>Chordata</taxon>
        <taxon>Craniata</taxon>
        <taxon>Vertebrata</taxon>
        <taxon>Euteleostomi</taxon>
        <taxon>Actinopterygii</taxon>
        <taxon>Neopterygii</taxon>
        <taxon>Teleostei</taxon>
        <taxon>Neoteleostei</taxon>
        <taxon>Acanthomorphata</taxon>
        <taxon>Eupercaria</taxon>
        <taxon>Sciaenidae</taxon>
        <taxon>Larimichthys</taxon>
    </lineage>
</organism>
<comment type="subcellular location">
    <subcellularLocation>
        <location evidence="1">Cytoplasm</location>
        <location evidence="1">Myofibril</location>
    </subcellularLocation>
</comment>
<protein>
    <submittedName>
        <fullName evidence="12">Myosin heavy chain, fast skeletal muscle</fullName>
    </submittedName>
</protein>
<evidence type="ECO:0000256" key="10">
    <source>
        <dbReference type="ARBA" id="ARBA00023203"/>
    </source>
</evidence>
<evidence type="ECO:0000256" key="5">
    <source>
        <dbReference type="ARBA" id="ARBA00022840"/>
    </source>
</evidence>
<evidence type="ECO:0000256" key="9">
    <source>
        <dbReference type="ARBA" id="ARBA00023179"/>
    </source>
</evidence>
<dbReference type="Gene3D" id="3.30.70.1820">
    <property type="entry name" value="L1 transposable element, RRM domain"/>
    <property type="match status" value="1"/>
</dbReference>
<sequence>MNGTMEECVKKMLRDCLGLDVEGEFEIEWAHRALAPVPNEDQPPRLVLVRFLCQSAREKVLKAVTKRGLDWEGVRLSVFPDMLRELAEKRKTFTAAKKTLQQLNARVEELEEETEAEHAAHAKVEKQRADLSRELEEISERLEEAGRATAAQIEINKKREAELQKGNLEKMYRTLEDQLSEFTRQVEEREALVSQLTRGKQAITQQIEELKRQIQEEVKNTSLMNIKKKLEADLVQIQSEVDDSVQEARNAEEKAKKAITDAAMMAEEL</sequence>
<keyword evidence="9" id="KW-0514">Muscle protein</keyword>
<keyword evidence="3" id="KW-0963">Cytoplasm</keyword>
<keyword evidence="4" id="KW-0547">Nucleotide-binding</keyword>
<dbReference type="EMBL" id="REGW02000005">
    <property type="protein sequence ID" value="KAE8295974.1"/>
    <property type="molecule type" value="Genomic_DNA"/>
</dbReference>
<dbReference type="GO" id="GO:0005524">
    <property type="term" value="F:ATP binding"/>
    <property type="evidence" value="ECO:0007669"/>
    <property type="project" value="UniProtKB-KW"/>
</dbReference>
<dbReference type="GO" id="GO:0032982">
    <property type="term" value="C:myosin filament"/>
    <property type="evidence" value="ECO:0007669"/>
    <property type="project" value="UniProtKB-KW"/>
</dbReference>
<evidence type="ECO:0000256" key="11">
    <source>
        <dbReference type="SAM" id="Coils"/>
    </source>
</evidence>
<dbReference type="InterPro" id="IPR014751">
    <property type="entry name" value="XRCC4-like_C"/>
</dbReference>
<evidence type="ECO:0000256" key="6">
    <source>
        <dbReference type="ARBA" id="ARBA00023054"/>
    </source>
</evidence>
<evidence type="ECO:0000256" key="2">
    <source>
        <dbReference type="ARBA" id="ARBA00022433"/>
    </source>
</evidence>
<dbReference type="AlphaFoldDB" id="A0A6G0IXC3"/>
<keyword evidence="8" id="KW-0505">Motor protein</keyword>
<keyword evidence="10" id="KW-0009">Actin-binding</keyword>
<dbReference type="GO" id="GO:0051015">
    <property type="term" value="F:actin filament binding"/>
    <property type="evidence" value="ECO:0007669"/>
    <property type="project" value="TreeGrafter"/>
</dbReference>
<keyword evidence="13" id="KW-1185">Reference proteome</keyword>
<dbReference type="GO" id="GO:0000146">
    <property type="term" value="F:microfilament motor activity"/>
    <property type="evidence" value="ECO:0007669"/>
    <property type="project" value="TreeGrafter"/>
</dbReference>
<dbReference type="PANTHER" id="PTHR45615:SF27">
    <property type="entry name" value="MYOSIN HEAVY CHAIN, MUSCLE"/>
    <property type="match status" value="1"/>
</dbReference>
<dbReference type="Gene3D" id="1.20.5.340">
    <property type="match status" value="1"/>
</dbReference>
<dbReference type="Gene3D" id="1.20.5.370">
    <property type="match status" value="1"/>
</dbReference>
<keyword evidence="5" id="KW-0067">ATP-binding</keyword>
<dbReference type="GO" id="GO:0030016">
    <property type="term" value="C:myofibril"/>
    <property type="evidence" value="ECO:0007669"/>
    <property type="project" value="UniProtKB-SubCell"/>
</dbReference>
<evidence type="ECO:0000313" key="12">
    <source>
        <dbReference type="EMBL" id="KAE8295974.1"/>
    </source>
</evidence>